<gene>
    <name evidence="1" type="primary">CHMP6_1</name>
    <name evidence="1" type="ORF">MHBO_003646</name>
</gene>
<comment type="caution">
    <text evidence="1">The sequence shown here is derived from an EMBL/GenBank/DDBJ whole genome shotgun (WGS) entry which is preliminary data.</text>
</comment>
<dbReference type="EMBL" id="JBDODL010002260">
    <property type="protein sequence ID" value="MES1922132.1"/>
    <property type="molecule type" value="Genomic_DNA"/>
</dbReference>
<evidence type="ECO:0000313" key="1">
    <source>
        <dbReference type="EMBL" id="MES1922132.1"/>
    </source>
</evidence>
<accession>A0ABV2ARZ0</accession>
<evidence type="ECO:0000313" key="2">
    <source>
        <dbReference type="Proteomes" id="UP001439008"/>
    </source>
</evidence>
<name>A0ABV2ARZ0_9EUKA</name>
<keyword evidence="2" id="KW-1185">Reference proteome</keyword>
<dbReference type="Proteomes" id="UP001439008">
    <property type="component" value="Unassembled WGS sequence"/>
</dbReference>
<organism evidence="1 2">
    <name type="scientific">Bonamia ostreae</name>
    <dbReference type="NCBI Taxonomy" id="126728"/>
    <lineage>
        <taxon>Eukaryota</taxon>
        <taxon>Sar</taxon>
        <taxon>Rhizaria</taxon>
        <taxon>Endomyxa</taxon>
        <taxon>Ascetosporea</taxon>
        <taxon>Haplosporida</taxon>
        <taxon>Bonamia</taxon>
    </lineage>
</organism>
<protein>
    <submittedName>
        <fullName evidence="1">Charged multivesicular body protein 6, variant 2</fullName>
    </submittedName>
</protein>
<reference evidence="1 2" key="1">
    <citation type="journal article" date="2024" name="BMC Biol.">
        <title>Comparative genomics of Ascetosporea gives new insight into the evolutionary basis for animal parasitism in Rhizaria.</title>
        <authorList>
            <person name="Hiltunen Thoren M."/>
            <person name="Onut-Brannstrom I."/>
            <person name="Alfjorden A."/>
            <person name="Peckova H."/>
            <person name="Swords F."/>
            <person name="Hooper C."/>
            <person name="Holzer A.S."/>
            <person name="Bass D."/>
            <person name="Burki F."/>
        </authorList>
    </citation>
    <scope>NUCLEOTIDE SEQUENCE [LARGE SCALE GENOMIC DNA]</scope>
    <source>
        <strain evidence="1">20-A016</strain>
    </source>
</reference>
<proteinExistence type="predicted"/>
<sequence length="100" mass="11865">MQLKHLLTEIEKKSEIIKKLAKEGKRNIAIAMLKIKKNLEFLLDNRIKNLNNLDMILLEINSLYVNVLNLKMSVKFCRKTLQNCQIMKTTTNCWKNWKMT</sequence>